<keyword evidence="6" id="KW-1185">Reference proteome</keyword>
<evidence type="ECO:0000313" key="5">
    <source>
        <dbReference type="EMBL" id="KAJ9600321.1"/>
    </source>
</evidence>
<dbReference type="InterPro" id="IPR051170">
    <property type="entry name" value="Neural/epithelial_adhesion"/>
</dbReference>
<dbReference type="Gene3D" id="2.60.40.10">
    <property type="entry name" value="Immunoglobulins"/>
    <property type="match status" value="2"/>
</dbReference>
<feature type="non-terminal residue" evidence="5">
    <location>
        <position position="1"/>
    </location>
</feature>
<comment type="caution">
    <text evidence="5">The sequence shown here is derived from an EMBL/GenBank/DDBJ whole genome shotgun (WGS) entry which is preliminary data.</text>
</comment>
<dbReference type="GO" id="GO:0043005">
    <property type="term" value="C:neuron projection"/>
    <property type="evidence" value="ECO:0007669"/>
    <property type="project" value="TreeGrafter"/>
</dbReference>
<dbReference type="PANTHER" id="PTHR12231:SF265">
    <property type="entry name" value="DPR-INTERACTING PROTEIN LAMBDA"/>
    <property type="match status" value="1"/>
</dbReference>
<keyword evidence="2" id="KW-1015">Disulfide bond</keyword>
<evidence type="ECO:0000313" key="6">
    <source>
        <dbReference type="Proteomes" id="UP001233999"/>
    </source>
</evidence>
<dbReference type="Pfam" id="PF07686">
    <property type="entry name" value="V-set"/>
    <property type="match status" value="1"/>
</dbReference>
<dbReference type="SUPFAM" id="SSF48726">
    <property type="entry name" value="Immunoglobulin"/>
    <property type="match status" value="2"/>
</dbReference>
<proteinExistence type="predicted"/>
<organism evidence="5 6">
    <name type="scientific">Diploptera punctata</name>
    <name type="common">Pacific beetle cockroach</name>
    <dbReference type="NCBI Taxonomy" id="6984"/>
    <lineage>
        <taxon>Eukaryota</taxon>
        <taxon>Metazoa</taxon>
        <taxon>Ecdysozoa</taxon>
        <taxon>Arthropoda</taxon>
        <taxon>Hexapoda</taxon>
        <taxon>Insecta</taxon>
        <taxon>Pterygota</taxon>
        <taxon>Neoptera</taxon>
        <taxon>Polyneoptera</taxon>
        <taxon>Dictyoptera</taxon>
        <taxon>Blattodea</taxon>
        <taxon>Blaberoidea</taxon>
        <taxon>Blaberidae</taxon>
        <taxon>Diplopterinae</taxon>
        <taxon>Diploptera</taxon>
    </lineage>
</organism>
<dbReference type="InterPro" id="IPR036179">
    <property type="entry name" value="Ig-like_dom_sf"/>
</dbReference>
<evidence type="ECO:0000256" key="2">
    <source>
        <dbReference type="ARBA" id="ARBA00023157"/>
    </source>
</evidence>
<dbReference type="InterPro" id="IPR013783">
    <property type="entry name" value="Ig-like_fold"/>
</dbReference>
<reference evidence="5" key="2">
    <citation type="submission" date="2023-05" db="EMBL/GenBank/DDBJ databases">
        <authorList>
            <person name="Fouks B."/>
        </authorList>
    </citation>
    <scope>NUCLEOTIDE SEQUENCE</scope>
    <source>
        <strain evidence="5">Stay&amp;Tobe</strain>
        <tissue evidence="5">Testes</tissue>
    </source>
</reference>
<evidence type="ECO:0000256" key="3">
    <source>
        <dbReference type="ARBA" id="ARBA00023319"/>
    </source>
</evidence>
<reference evidence="5" key="1">
    <citation type="journal article" date="2023" name="IScience">
        <title>Live-bearing cockroach genome reveals convergent evolutionary mechanisms linked to viviparity in insects and beyond.</title>
        <authorList>
            <person name="Fouks B."/>
            <person name="Harrison M.C."/>
            <person name="Mikhailova A.A."/>
            <person name="Marchal E."/>
            <person name="English S."/>
            <person name="Carruthers M."/>
            <person name="Jennings E.C."/>
            <person name="Chiamaka E.L."/>
            <person name="Frigard R.A."/>
            <person name="Pippel M."/>
            <person name="Attardo G.M."/>
            <person name="Benoit J.B."/>
            <person name="Bornberg-Bauer E."/>
            <person name="Tobe S.S."/>
        </authorList>
    </citation>
    <scope>NUCLEOTIDE SEQUENCE</scope>
    <source>
        <strain evidence="5">Stay&amp;Tobe</strain>
    </source>
</reference>
<keyword evidence="1" id="KW-0677">Repeat</keyword>
<dbReference type="PROSITE" id="PS50835">
    <property type="entry name" value="IG_LIKE"/>
    <property type="match status" value="2"/>
</dbReference>
<evidence type="ECO:0000259" key="4">
    <source>
        <dbReference type="PROSITE" id="PS50835"/>
    </source>
</evidence>
<dbReference type="InterPro" id="IPR007110">
    <property type="entry name" value="Ig-like_dom"/>
</dbReference>
<dbReference type="AlphaFoldDB" id="A0AAD8AJP5"/>
<feature type="domain" description="Ig-like" evidence="4">
    <location>
        <begin position="33"/>
        <end position="121"/>
    </location>
</feature>
<evidence type="ECO:0000256" key="1">
    <source>
        <dbReference type="ARBA" id="ARBA00022737"/>
    </source>
</evidence>
<dbReference type="PANTHER" id="PTHR12231">
    <property type="entry name" value="CTX-RELATED TYPE I TRANSMEMBRANE PROTEIN"/>
    <property type="match status" value="1"/>
</dbReference>
<sequence>MAFLRKWILTLENTLKLPFFVHGHVMGNQQKVCSRLKLPVIVRMHQLDASVAWIKSDSKAILAIHTHMVAHNPRLSVTHNGHNTWKLHVSNVQMNDSGTYMCQINTDPMRSQMGNLDVKVPPDILNDEAPDGGVAPENGSVRLRCKATGIPEPTVMWRREDANNIVLRFDGGREKQ</sequence>
<protein>
    <recommendedName>
        <fullName evidence="4">Ig-like domain-containing protein</fullName>
    </recommendedName>
</protein>
<feature type="domain" description="Ig-like" evidence="4">
    <location>
        <begin position="122"/>
        <end position="176"/>
    </location>
</feature>
<dbReference type="InterPro" id="IPR013106">
    <property type="entry name" value="Ig_V-set"/>
</dbReference>
<dbReference type="EMBL" id="JASPKZ010000432">
    <property type="protein sequence ID" value="KAJ9600321.1"/>
    <property type="molecule type" value="Genomic_DNA"/>
</dbReference>
<dbReference type="Proteomes" id="UP001233999">
    <property type="component" value="Unassembled WGS sequence"/>
</dbReference>
<accession>A0AAD8AJP5</accession>
<name>A0AAD8AJP5_DIPPU</name>
<gene>
    <name evidence="5" type="ORF">L9F63_009397</name>
</gene>
<keyword evidence="3" id="KW-0393">Immunoglobulin domain</keyword>